<dbReference type="Proteomes" id="UP000272942">
    <property type="component" value="Unassembled WGS sequence"/>
</dbReference>
<protein>
    <submittedName>
        <fullName evidence="5">RB_B domain-containing protein</fullName>
    </submittedName>
</protein>
<evidence type="ECO:0000313" key="5">
    <source>
        <dbReference type="WBParaSite" id="ECPE_0001769401-mRNA-1"/>
    </source>
</evidence>
<dbReference type="PANTHER" id="PTHR13742">
    <property type="entry name" value="RETINOBLASTOMA-ASSOCIATED PROTEIN RB -RELATED"/>
    <property type="match status" value="1"/>
</dbReference>
<feature type="region of interest" description="Disordered" evidence="1">
    <location>
        <begin position="1"/>
        <end position="20"/>
    </location>
</feature>
<dbReference type="SUPFAM" id="SSF47954">
    <property type="entry name" value="Cyclin-like"/>
    <property type="match status" value="1"/>
</dbReference>
<dbReference type="GO" id="GO:2000134">
    <property type="term" value="P:negative regulation of G1/S transition of mitotic cell cycle"/>
    <property type="evidence" value="ECO:0007669"/>
    <property type="project" value="TreeGrafter"/>
</dbReference>
<dbReference type="EMBL" id="UZAN01070587">
    <property type="protein sequence ID" value="VDP94951.1"/>
    <property type="molecule type" value="Genomic_DNA"/>
</dbReference>
<dbReference type="AlphaFoldDB" id="A0A183BEL4"/>
<organism evidence="5">
    <name type="scientific">Echinostoma caproni</name>
    <dbReference type="NCBI Taxonomy" id="27848"/>
    <lineage>
        <taxon>Eukaryota</taxon>
        <taxon>Metazoa</taxon>
        <taxon>Spiralia</taxon>
        <taxon>Lophotrochozoa</taxon>
        <taxon>Platyhelminthes</taxon>
        <taxon>Trematoda</taxon>
        <taxon>Digenea</taxon>
        <taxon>Plagiorchiida</taxon>
        <taxon>Echinostomata</taxon>
        <taxon>Echinostomatoidea</taxon>
        <taxon>Echinostomatidae</taxon>
        <taxon>Echinostoma</taxon>
    </lineage>
</organism>
<name>A0A183BEL4_9TREM</name>
<feature type="domain" description="Retinoblastoma-associated protein B-box" evidence="2">
    <location>
        <begin position="137"/>
        <end position="217"/>
    </location>
</feature>
<accession>A0A183BEL4</accession>
<dbReference type="GO" id="GO:0005667">
    <property type="term" value="C:transcription regulator complex"/>
    <property type="evidence" value="ECO:0007669"/>
    <property type="project" value="TreeGrafter"/>
</dbReference>
<dbReference type="InterPro" id="IPR028309">
    <property type="entry name" value="RB_fam"/>
</dbReference>
<dbReference type="InterPro" id="IPR036915">
    <property type="entry name" value="Cyclin-like_sf"/>
</dbReference>
<dbReference type="WBParaSite" id="ECPE_0001769401-mRNA-1">
    <property type="protein sequence ID" value="ECPE_0001769401-mRNA-1"/>
    <property type="gene ID" value="ECPE_0001769401"/>
</dbReference>
<dbReference type="GO" id="GO:0030154">
    <property type="term" value="P:cell differentiation"/>
    <property type="evidence" value="ECO:0007669"/>
    <property type="project" value="TreeGrafter"/>
</dbReference>
<feature type="compositionally biased region" description="Polar residues" evidence="1">
    <location>
        <begin position="9"/>
        <end position="20"/>
    </location>
</feature>
<reference evidence="3 4" key="2">
    <citation type="submission" date="2018-11" db="EMBL/GenBank/DDBJ databases">
        <authorList>
            <consortium name="Pathogen Informatics"/>
        </authorList>
    </citation>
    <scope>NUCLEOTIDE SEQUENCE [LARGE SCALE GENOMIC DNA]</scope>
    <source>
        <strain evidence="3 4">Egypt</strain>
    </source>
</reference>
<dbReference type="Pfam" id="PF01857">
    <property type="entry name" value="RB_B"/>
    <property type="match status" value="1"/>
</dbReference>
<dbReference type="GO" id="GO:0000785">
    <property type="term" value="C:chromatin"/>
    <property type="evidence" value="ECO:0007669"/>
    <property type="project" value="TreeGrafter"/>
</dbReference>
<dbReference type="PANTHER" id="PTHR13742:SF17">
    <property type="entry name" value="RE32990P-RELATED"/>
    <property type="match status" value="1"/>
</dbReference>
<dbReference type="Gene3D" id="1.10.472.10">
    <property type="entry name" value="Cyclin-like"/>
    <property type="match status" value="1"/>
</dbReference>
<evidence type="ECO:0000259" key="2">
    <source>
        <dbReference type="Pfam" id="PF01857"/>
    </source>
</evidence>
<evidence type="ECO:0000256" key="1">
    <source>
        <dbReference type="SAM" id="MobiDB-lite"/>
    </source>
</evidence>
<dbReference type="OrthoDB" id="844594at2759"/>
<sequence>MVLRHGPSPSKQARLLTSTNTGSLIRSRSGEHTAATTTGRHLSTGTHVEDESAEATAQLLASGVGEIEPDSGSALLPGPTEEVSLTDSISTVAKRTNGLSVVATTSVTGAANSTQVSWSSSTSSSTVMKFYPTRRDSLAIFFRQLYIIASVRLRDLCDRLNLQRDILTKVWTCVEYAIVHETELLRDRCLDQILLCALYGVCKTMLYRPLTFIDIIQVSVFYCSVITDSFIRRANITGMSIIIHIITYFNTRLSSNLVS</sequence>
<dbReference type="GO" id="GO:0006357">
    <property type="term" value="P:regulation of transcription by RNA polymerase II"/>
    <property type="evidence" value="ECO:0007669"/>
    <property type="project" value="InterPro"/>
</dbReference>
<gene>
    <name evidence="3" type="ORF">ECPE_LOCUS17649</name>
</gene>
<dbReference type="GO" id="GO:0005634">
    <property type="term" value="C:nucleus"/>
    <property type="evidence" value="ECO:0007669"/>
    <property type="project" value="InterPro"/>
</dbReference>
<proteinExistence type="predicted"/>
<dbReference type="GO" id="GO:0000977">
    <property type="term" value="F:RNA polymerase II transcription regulatory region sequence-specific DNA binding"/>
    <property type="evidence" value="ECO:0007669"/>
    <property type="project" value="TreeGrafter"/>
</dbReference>
<reference evidence="5" key="1">
    <citation type="submission" date="2016-06" db="UniProtKB">
        <authorList>
            <consortium name="WormBaseParasite"/>
        </authorList>
    </citation>
    <scope>IDENTIFICATION</scope>
</reference>
<evidence type="ECO:0000313" key="3">
    <source>
        <dbReference type="EMBL" id="VDP94951.1"/>
    </source>
</evidence>
<evidence type="ECO:0000313" key="4">
    <source>
        <dbReference type="Proteomes" id="UP000272942"/>
    </source>
</evidence>
<dbReference type="InterPro" id="IPR002719">
    <property type="entry name" value="RB_B"/>
</dbReference>
<keyword evidence="4" id="KW-1185">Reference proteome</keyword>